<evidence type="ECO:0000313" key="2">
    <source>
        <dbReference type="Proteomes" id="UP000266841"/>
    </source>
</evidence>
<dbReference type="EMBL" id="AGNL01029672">
    <property type="protein sequence ID" value="EJK57053.1"/>
    <property type="molecule type" value="Genomic_DNA"/>
</dbReference>
<keyword evidence="2" id="KW-1185">Reference proteome</keyword>
<sequence length="171" mass="19060">MAAAFKVNDSNGIAAAFAAHDEFQSRVAKAFWSGETVMMEVKDDFYTAPYCLLKTEDGQSYIVFTSYKARNPHYEASNSMEKDAPLVAPSVHDIEKILGAKEDSKFVFREYAWAGGDDVNAALEENAVKVTCETMGWGVPQNWRDDRKTQSKKRIVGPVWDLSAYPEGMAN</sequence>
<dbReference type="AlphaFoldDB" id="K0RT74"/>
<comment type="caution">
    <text evidence="1">The sequence shown here is derived from an EMBL/GenBank/DDBJ whole genome shotgun (WGS) entry which is preliminary data.</text>
</comment>
<gene>
    <name evidence="1" type="ORF">THAOC_22947</name>
</gene>
<accession>K0RT74</accession>
<dbReference type="Proteomes" id="UP000266841">
    <property type="component" value="Unassembled WGS sequence"/>
</dbReference>
<organism evidence="1 2">
    <name type="scientific">Thalassiosira oceanica</name>
    <name type="common">Marine diatom</name>
    <dbReference type="NCBI Taxonomy" id="159749"/>
    <lineage>
        <taxon>Eukaryota</taxon>
        <taxon>Sar</taxon>
        <taxon>Stramenopiles</taxon>
        <taxon>Ochrophyta</taxon>
        <taxon>Bacillariophyta</taxon>
        <taxon>Coscinodiscophyceae</taxon>
        <taxon>Thalassiosirophycidae</taxon>
        <taxon>Thalassiosirales</taxon>
        <taxon>Thalassiosiraceae</taxon>
        <taxon>Thalassiosira</taxon>
    </lineage>
</organism>
<name>K0RT74_THAOC</name>
<feature type="non-terminal residue" evidence="1">
    <location>
        <position position="171"/>
    </location>
</feature>
<proteinExistence type="predicted"/>
<reference evidence="1 2" key="1">
    <citation type="journal article" date="2012" name="Genome Biol.">
        <title>Genome and low-iron response of an oceanic diatom adapted to chronic iron limitation.</title>
        <authorList>
            <person name="Lommer M."/>
            <person name="Specht M."/>
            <person name="Roy A.S."/>
            <person name="Kraemer L."/>
            <person name="Andreson R."/>
            <person name="Gutowska M.A."/>
            <person name="Wolf J."/>
            <person name="Bergner S.V."/>
            <person name="Schilhabel M.B."/>
            <person name="Klostermeier U.C."/>
            <person name="Beiko R.G."/>
            <person name="Rosenstiel P."/>
            <person name="Hippler M."/>
            <person name="Laroche J."/>
        </authorList>
    </citation>
    <scope>NUCLEOTIDE SEQUENCE [LARGE SCALE GENOMIC DNA]</scope>
    <source>
        <strain evidence="1 2">CCMP1005</strain>
    </source>
</reference>
<protein>
    <submittedName>
        <fullName evidence="1">Uncharacterized protein</fullName>
    </submittedName>
</protein>
<evidence type="ECO:0000313" key="1">
    <source>
        <dbReference type="EMBL" id="EJK57053.1"/>
    </source>
</evidence>